<dbReference type="NCBIfam" id="TIGR00967">
    <property type="entry name" value="3a0501s007"/>
    <property type="match status" value="1"/>
</dbReference>
<comment type="function">
    <text evidence="9">The central subunit of the protein translocation channel SecYE. Consists of two halves formed by TMs 1-5 and 6-10. These two domains form a lateral gate at the front which open onto the bilayer between TMs 2 and 7, and are clamped together by SecE at the back. The channel is closed by both a pore ring composed of hydrophobic SecY resides and a short helix (helix 2A) on the extracellular side of the membrane which forms a plug.</text>
</comment>
<dbReference type="GO" id="GO:0065002">
    <property type="term" value="P:intracellular protein transmembrane transport"/>
    <property type="evidence" value="ECO:0007669"/>
    <property type="project" value="UniProtKB-UniRule"/>
</dbReference>
<proteinExistence type="inferred from homology"/>
<comment type="similarity">
    <text evidence="2 9 11">Belongs to the SecY/SEC61-alpha family.</text>
</comment>
<dbReference type="InterPro" id="IPR002208">
    <property type="entry name" value="SecY/SEC61-alpha"/>
</dbReference>
<keyword evidence="4 9" id="KW-0812">Transmembrane</keyword>
<feature type="transmembrane region" description="Helical" evidence="9">
    <location>
        <begin position="382"/>
        <end position="403"/>
    </location>
</feature>
<feature type="transmembrane region" description="Helical" evidence="9">
    <location>
        <begin position="12"/>
        <end position="31"/>
    </location>
</feature>
<dbReference type="InterPro" id="IPR026593">
    <property type="entry name" value="SecY"/>
</dbReference>
<comment type="subcellular location">
    <subcellularLocation>
        <location evidence="1 10">Membrane</location>
        <topology evidence="1 10">Multi-pass membrane protein</topology>
    </subcellularLocation>
    <subcellularLocation>
        <location evidence="9">Plastid</location>
        <location evidence="9">Chloroplast thylakoid membrane</location>
        <topology evidence="9">Multi-pass membrane protein</topology>
    </subcellularLocation>
</comment>
<keyword evidence="3 9" id="KW-0813">Transport</keyword>
<evidence type="ECO:0000256" key="2">
    <source>
        <dbReference type="ARBA" id="ARBA00005751"/>
    </source>
</evidence>
<dbReference type="InterPro" id="IPR030659">
    <property type="entry name" value="SecY_CS"/>
</dbReference>
<dbReference type="PROSITE" id="PS00755">
    <property type="entry name" value="SECY_1"/>
    <property type="match status" value="1"/>
</dbReference>
<feature type="transmembrane region" description="Helical" evidence="9">
    <location>
        <begin position="138"/>
        <end position="160"/>
    </location>
</feature>
<evidence type="ECO:0000256" key="4">
    <source>
        <dbReference type="ARBA" id="ARBA00022692"/>
    </source>
</evidence>
<dbReference type="HAMAP" id="MF_01465">
    <property type="entry name" value="SecY"/>
    <property type="match status" value="1"/>
</dbReference>
<keyword evidence="9" id="KW-0793">Thylakoid</keyword>
<sequence>MVKQFNDKNILLNRLLLSLGILIFIRIGTFLPVPGINHGHLAFYLERHSMTKSLVSTFAGNDTFVIGLFTLNIFPYINASILMQLLISLFPNLSKLQKEGGAEGRRTINRLTRLITFVWALIQSFSIAFYLKRALFDWNIYLAGEIIIWLTTGAMIVLWLSEIITEYGLGNGASLLIYTNIVANLPNFGKNLFAQTSNNVSITAWLLIAIIFFIAIYGIVLLQEGTRIVPLISSKQLNQTQRLGSTFSEINKNYIPLRFNQAGVMPIILTTAVLVIPNYISNLGLLPILTLPAFVKSSKIIYWISYFVLILLFSSFYSTIVLNPKDISNELQKMAVSIPGIRPGVETTFYLKQVMQRVTYLGAIMLSILATIPNLIETVVPGSSFNGLGTTSLLILVGVILDLSREIRSIILSNIYNEMFD</sequence>
<reference evidence="12" key="2">
    <citation type="submission" date="2014-06" db="EMBL/GenBank/DDBJ databases">
        <authorList>
            <person name="Sabir J.S.M."/>
            <person name="Yu M."/>
            <person name="Ashworth M.P."/>
            <person name="Baeshen N.A."/>
            <person name="Baeshen M.N."/>
            <person name="Bahieldin A."/>
            <person name="Theriot E.C."/>
            <person name="Jansen R.K."/>
        </authorList>
    </citation>
    <scope>NUCLEOTIDE SEQUENCE</scope>
</reference>
<evidence type="ECO:0000256" key="6">
    <source>
        <dbReference type="ARBA" id="ARBA00022989"/>
    </source>
</evidence>
<keyword evidence="5 9" id="KW-0653">Protein transport</keyword>
<evidence type="ECO:0000256" key="5">
    <source>
        <dbReference type="ARBA" id="ARBA00022927"/>
    </source>
</evidence>
<evidence type="ECO:0000256" key="8">
    <source>
        <dbReference type="ARBA" id="ARBA00023136"/>
    </source>
</evidence>
<name>A0A089VNX7_CERBC</name>
<feature type="transmembrane region" description="Helical" evidence="9">
    <location>
        <begin position="111"/>
        <end position="132"/>
    </location>
</feature>
<dbReference type="Pfam" id="PF00344">
    <property type="entry name" value="SecY"/>
    <property type="match status" value="1"/>
</dbReference>
<keyword evidence="8 9" id="KW-0472">Membrane</keyword>
<feature type="transmembrane region" description="Helical" evidence="9">
    <location>
        <begin position="300"/>
        <end position="322"/>
    </location>
</feature>
<reference evidence="12" key="1">
    <citation type="journal article" date="2014" name="PLoS ONE">
        <title>Conserved gene order and expanded inverted repeats characterize plastid genomes of Thalassiosirales.</title>
        <authorList>
            <person name="Sabir J.S."/>
            <person name="Yu M."/>
            <person name="Ashworth M.P."/>
            <person name="Baeshen N.A."/>
            <person name="Baeshen M.N."/>
            <person name="Bahieldin A."/>
            <person name="Theriot E.C."/>
            <person name="Jansen R.K."/>
        </authorList>
    </citation>
    <scope>NUCLEOTIDE SEQUENCE</scope>
</reference>
<protein>
    <recommendedName>
        <fullName evidence="9">Protein translocase subunit SecY</fullName>
    </recommendedName>
</protein>
<feature type="transmembrane region" description="Helical" evidence="9">
    <location>
        <begin position="358"/>
        <end position="376"/>
    </location>
</feature>
<dbReference type="InterPro" id="IPR023201">
    <property type="entry name" value="SecY_dom_sf"/>
</dbReference>
<accession>A0A089VNX7</accession>
<dbReference type="GO" id="GO:0006605">
    <property type="term" value="P:protein targeting"/>
    <property type="evidence" value="ECO:0007669"/>
    <property type="project" value="UniProtKB-UniRule"/>
</dbReference>
<keyword evidence="12" id="KW-0150">Chloroplast</keyword>
<feature type="transmembrane region" description="Helical" evidence="9">
    <location>
        <begin position="262"/>
        <end position="280"/>
    </location>
</feature>
<dbReference type="SUPFAM" id="SSF103491">
    <property type="entry name" value="Preprotein translocase SecY subunit"/>
    <property type="match status" value="1"/>
</dbReference>
<geneLocation type="chloroplast" evidence="12"/>
<dbReference type="RefSeq" id="YP_009093387.1">
    <property type="nucleotide sequence ID" value="NC_025313.1"/>
</dbReference>
<feature type="transmembrane region" description="Helical" evidence="9">
    <location>
        <begin position="167"/>
        <end position="183"/>
    </location>
</feature>
<evidence type="ECO:0000256" key="1">
    <source>
        <dbReference type="ARBA" id="ARBA00004141"/>
    </source>
</evidence>
<evidence type="ECO:0000256" key="11">
    <source>
        <dbReference type="RuleBase" id="RU004349"/>
    </source>
</evidence>
<dbReference type="Gene3D" id="1.10.3370.10">
    <property type="entry name" value="SecY subunit domain"/>
    <property type="match status" value="1"/>
</dbReference>
<dbReference type="AlphaFoldDB" id="A0A089VNX7"/>
<organism evidence="12">
    <name type="scientific">Cerataulina bicornis</name>
    <name type="common">Diatom</name>
    <name type="synonym">Cerataulina daemon</name>
    <dbReference type="NCBI Taxonomy" id="1527800"/>
    <lineage>
        <taxon>Eukaryota</taxon>
        <taxon>Sar</taxon>
        <taxon>Stramenopiles</taxon>
        <taxon>Ochrophyta</taxon>
        <taxon>Bacillariophyta</taxon>
        <taxon>Mediophyceae</taxon>
        <taxon>Biddulphiophycidae</taxon>
        <taxon>Hemiaulales</taxon>
        <taxon>Hemiaulaceae</taxon>
        <taxon>Cerataulina</taxon>
    </lineage>
</organism>
<feature type="transmembrane region" description="Helical" evidence="9">
    <location>
        <begin position="203"/>
        <end position="222"/>
    </location>
</feature>
<dbReference type="EMBL" id="KJ958484">
    <property type="protein sequence ID" value="AIR76060.1"/>
    <property type="molecule type" value="Genomic_DNA"/>
</dbReference>
<dbReference type="GO" id="GO:0009535">
    <property type="term" value="C:chloroplast thylakoid membrane"/>
    <property type="evidence" value="ECO:0007669"/>
    <property type="project" value="UniProtKB-SubCell"/>
</dbReference>
<dbReference type="PIRSF" id="PIRSF004557">
    <property type="entry name" value="SecY"/>
    <property type="match status" value="1"/>
</dbReference>
<feature type="transmembrane region" description="Helical" evidence="9">
    <location>
        <begin position="64"/>
        <end position="90"/>
    </location>
</feature>
<gene>
    <name evidence="9 12" type="primary">secY</name>
</gene>
<evidence type="ECO:0000256" key="3">
    <source>
        <dbReference type="ARBA" id="ARBA00022448"/>
    </source>
</evidence>
<dbReference type="GeneID" id="20834136"/>
<evidence type="ECO:0000313" key="12">
    <source>
        <dbReference type="EMBL" id="AIR76060.1"/>
    </source>
</evidence>
<dbReference type="PROSITE" id="PS00756">
    <property type="entry name" value="SECY_2"/>
    <property type="match status" value="1"/>
</dbReference>
<dbReference type="PANTHER" id="PTHR10906">
    <property type="entry name" value="SECY/SEC61-ALPHA FAMILY MEMBER"/>
    <property type="match status" value="1"/>
</dbReference>
<evidence type="ECO:0000256" key="7">
    <source>
        <dbReference type="ARBA" id="ARBA00023010"/>
    </source>
</evidence>
<evidence type="ECO:0000256" key="10">
    <source>
        <dbReference type="RuleBase" id="RU003484"/>
    </source>
</evidence>
<evidence type="ECO:0000256" key="9">
    <source>
        <dbReference type="HAMAP-Rule" id="MF_01465"/>
    </source>
</evidence>
<keyword evidence="7 9" id="KW-0811">Translocation</keyword>
<comment type="subunit">
    <text evidence="9">Component of the plastid Sec protein translocase complex, which is composed of at least SecY and SecE.</text>
</comment>
<dbReference type="PRINTS" id="PR00303">
    <property type="entry name" value="SECYTRNLCASE"/>
</dbReference>
<keyword evidence="12" id="KW-0934">Plastid</keyword>
<keyword evidence="6 9" id="KW-1133">Transmembrane helix</keyword>